<dbReference type="Proteomes" id="UP001177021">
    <property type="component" value="Unassembled WGS sequence"/>
</dbReference>
<evidence type="ECO:0000313" key="1">
    <source>
        <dbReference type="EMBL" id="CAJ2632922.1"/>
    </source>
</evidence>
<gene>
    <name evidence="1" type="ORF">MILVUS5_LOCUS4115</name>
</gene>
<sequence length="98" mass="10642">MMFEKQCKSGVEPFKVSSSAIGNPFGVSSDTMKDSLTKNESELSKTDHCRSGPDQANGSTTVEESSLQDTSKAQASDDLKQNDNEDTAQPPKRPRTDE</sequence>
<reference evidence="1" key="1">
    <citation type="submission" date="2023-10" db="EMBL/GenBank/DDBJ databases">
        <authorList>
            <person name="Rodriguez Cubillos JULIANA M."/>
            <person name="De Vega J."/>
        </authorList>
    </citation>
    <scope>NUCLEOTIDE SEQUENCE</scope>
</reference>
<keyword evidence="2" id="KW-1185">Reference proteome</keyword>
<organism evidence="1 2">
    <name type="scientific">Trifolium pratense</name>
    <name type="common">Red clover</name>
    <dbReference type="NCBI Taxonomy" id="57577"/>
    <lineage>
        <taxon>Eukaryota</taxon>
        <taxon>Viridiplantae</taxon>
        <taxon>Streptophyta</taxon>
        <taxon>Embryophyta</taxon>
        <taxon>Tracheophyta</taxon>
        <taxon>Spermatophyta</taxon>
        <taxon>Magnoliopsida</taxon>
        <taxon>eudicotyledons</taxon>
        <taxon>Gunneridae</taxon>
        <taxon>Pentapetalae</taxon>
        <taxon>rosids</taxon>
        <taxon>fabids</taxon>
        <taxon>Fabales</taxon>
        <taxon>Fabaceae</taxon>
        <taxon>Papilionoideae</taxon>
        <taxon>50 kb inversion clade</taxon>
        <taxon>NPAAA clade</taxon>
        <taxon>Hologalegina</taxon>
        <taxon>IRL clade</taxon>
        <taxon>Trifolieae</taxon>
        <taxon>Trifolium</taxon>
    </lineage>
</organism>
<proteinExistence type="predicted"/>
<name>A0ACB0ILX3_TRIPR</name>
<evidence type="ECO:0000313" key="2">
    <source>
        <dbReference type="Proteomes" id="UP001177021"/>
    </source>
</evidence>
<comment type="caution">
    <text evidence="1">The sequence shown here is derived from an EMBL/GenBank/DDBJ whole genome shotgun (WGS) entry which is preliminary data.</text>
</comment>
<accession>A0ACB0ILX3</accession>
<protein>
    <submittedName>
        <fullName evidence="1">Uncharacterized protein</fullName>
    </submittedName>
</protein>
<dbReference type="EMBL" id="CASHSV030000001">
    <property type="protein sequence ID" value="CAJ2632922.1"/>
    <property type="molecule type" value="Genomic_DNA"/>
</dbReference>